<dbReference type="Pfam" id="PF01047">
    <property type="entry name" value="MarR"/>
    <property type="match status" value="1"/>
</dbReference>
<keyword evidence="1" id="KW-0805">Transcription regulation</keyword>
<keyword evidence="3" id="KW-0804">Transcription</keyword>
<dbReference type="Gene3D" id="1.10.10.10">
    <property type="entry name" value="Winged helix-like DNA-binding domain superfamily/Winged helix DNA-binding domain"/>
    <property type="match status" value="1"/>
</dbReference>
<evidence type="ECO:0000256" key="3">
    <source>
        <dbReference type="ARBA" id="ARBA00023163"/>
    </source>
</evidence>
<gene>
    <name evidence="5" type="ORF">M9978_17215</name>
</gene>
<accession>A0A9X2HUE6</accession>
<dbReference type="InterPro" id="IPR039422">
    <property type="entry name" value="MarR/SlyA-like"/>
</dbReference>
<dbReference type="InterPro" id="IPR036388">
    <property type="entry name" value="WH-like_DNA-bd_sf"/>
</dbReference>
<dbReference type="SUPFAM" id="SSF46785">
    <property type="entry name" value="Winged helix' DNA-binding domain"/>
    <property type="match status" value="1"/>
</dbReference>
<evidence type="ECO:0000259" key="4">
    <source>
        <dbReference type="SMART" id="SM00347"/>
    </source>
</evidence>
<keyword evidence="6" id="KW-1185">Reference proteome</keyword>
<evidence type="ECO:0000256" key="2">
    <source>
        <dbReference type="ARBA" id="ARBA00023125"/>
    </source>
</evidence>
<dbReference type="InterPro" id="IPR000835">
    <property type="entry name" value="HTH_MarR-typ"/>
</dbReference>
<dbReference type="GO" id="GO:0003677">
    <property type="term" value="F:DNA binding"/>
    <property type="evidence" value="ECO:0007669"/>
    <property type="project" value="UniProtKB-KW"/>
</dbReference>
<sequence length="133" mass="14556">MGLPNPAANDGPATAQMDALRTIARLTLRMHAAIGGQLGRELFSAPALDMLLDLYVQEDRQPISLTSLCGAASVPPRTALNTINRMVERGLLDRSPDPDDGRRVHIRLSTAGIELLDACCADLRAILWQDRWR</sequence>
<proteinExistence type="predicted"/>
<protein>
    <submittedName>
        <fullName evidence="5">Winged helix DNA-binding protein</fullName>
    </submittedName>
</protein>
<evidence type="ECO:0000313" key="6">
    <source>
        <dbReference type="Proteomes" id="UP001139451"/>
    </source>
</evidence>
<dbReference type="AlphaFoldDB" id="A0A9X2HUE6"/>
<feature type="domain" description="HTH marR-type" evidence="4">
    <location>
        <begin position="36"/>
        <end position="131"/>
    </location>
</feature>
<dbReference type="Proteomes" id="UP001139451">
    <property type="component" value="Unassembled WGS sequence"/>
</dbReference>
<dbReference type="GO" id="GO:0006950">
    <property type="term" value="P:response to stress"/>
    <property type="evidence" value="ECO:0007669"/>
    <property type="project" value="TreeGrafter"/>
</dbReference>
<dbReference type="SMART" id="SM00347">
    <property type="entry name" value="HTH_MARR"/>
    <property type="match status" value="1"/>
</dbReference>
<dbReference type="PANTHER" id="PTHR33164:SF43">
    <property type="entry name" value="HTH-TYPE TRANSCRIPTIONAL REPRESSOR YETL"/>
    <property type="match status" value="1"/>
</dbReference>
<evidence type="ECO:0000256" key="1">
    <source>
        <dbReference type="ARBA" id="ARBA00023015"/>
    </source>
</evidence>
<dbReference type="GO" id="GO:0003700">
    <property type="term" value="F:DNA-binding transcription factor activity"/>
    <property type="evidence" value="ECO:0007669"/>
    <property type="project" value="InterPro"/>
</dbReference>
<dbReference type="PANTHER" id="PTHR33164">
    <property type="entry name" value="TRANSCRIPTIONAL REGULATOR, MARR FAMILY"/>
    <property type="match status" value="1"/>
</dbReference>
<name>A0A9X2HUE6_9SPHN</name>
<organism evidence="5 6">
    <name type="scientific">Sphingomonas tagetis</name>
    <dbReference type="NCBI Taxonomy" id="2949092"/>
    <lineage>
        <taxon>Bacteria</taxon>
        <taxon>Pseudomonadati</taxon>
        <taxon>Pseudomonadota</taxon>
        <taxon>Alphaproteobacteria</taxon>
        <taxon>Sphingomonadales</taxon>
        <taxon>Sphingomonadaceae</taxon>
        <taxon>Sphingomonas</taxon>
    </lineage>
</organism>
<keyword evidence="2 5" id="KW-0238">DNA-binding</keyword>
<dbReference type="InterPro" id="IPR023187">
    <property type="entry name" value="Tscrpt_reg_MarR-type_CS"/>
</dbReference>
<dbReference type="EMBL" id="JAMLDX010000015">
    <property type="protein sequence ID" value="MCP3732165.1"/>
    <property type="molecule type" value="Genomic_DNA"/>
</dbReference>
<dbReference type="PROSITE" id="PS01117">
    <property type="entry name" value="HTH_MARR_1"/>
    <property type="match status" value="1"/>
</dbReference>
<dbReference type="InterPro" id="IPR036390">
    <property type="entry name" value="WH_DNA-bd_sf"/>
</dbReference>
<evidence type="ECO:0000313" key="5">
    <source>
        <dbReference type="EMBL" id="MCP3732165.1"/>
    </source>
</evidence>
<reference evidence="5" key="1">
    <citation type="submission" date="2022-05" db="EMBL/GenBank/DDBJ databases">
        <title>Sphingomonas sp. strain MG17 Genome sequencing and assembly.</title>
        <authorList>
            <person name="Kim I."/>
        </authorList>
    </citation>
    <scope>NUCLEOTIDE SEQUENCE</scope>
    <source>
        <strain evidence="5">MG17</strain>
    </source>
</reference>
<comment type="caution">
    <text evidence="5">The sequence shown here is derived from an EMBL/GenBank/DDBJ whole genome shotgun (WGS) entry which is preliminary data.</text>
</comment>